<accession>A0ABZ2CTC2</accession>
<dbReference type="InterPro" id="IPR022742">
    <property type="entry name" value="Hydrolase_4"/>
</dbReference>
<dbReference type="Gene3D" id="3.40.50.1820">
    <property type="entry name" value="alpha/beta hydrolase"/>
    <property type="match status" value="1"/>
</dbReference>
<proteinExistence type="predicted"/>
<evidence type="ECO:0000259" key="1">
    <source>
        <dbReference type="Pfam" id="PF12146"/>
    </source>
</evidence>
<organism evidence="2 3">
    <name type="scientific">Niallia oryzisoli</name>
    <dbReference type="NCBI Taxonomy" id="1737571"/>
    <lineage>
        <taxon>Bacteria</taxon>
        <taxon>Bacillati</taxon>
        <taxon>Bacillota</taxon>
        <taxon>Bacilli</taxon>
        <taxon>Bacillales</taxon>
        <taxon>Bacillaceae</taxon>
        <taxon>Niallia</taxon>
    </lineage>
</organism>
<dbReference type="GO" id="GO:0016787">
    <property type="term" value="F:hydrolase activity"/>
    <property type="evidence" value="ECO:0007669"/>
    <property type="project" value="UniProtKB-KW"/>
</dbReference>
<dbReference type="SUPFAM" id="SSF53474">
    <property type="entry name" value="alpha/beta-Hydrolases"/>
    <property type="match status" value="1"/>
</dbReference>
<dbReference type="PANTHER" id="PTHR43358:SF5">
    <property type="entry name" value="EXPORTED PROTEIN"/>
    <property type="match status" value="1"/>
</dbReference>
<evidence type="ECO:0000313" key="2">
    <source>
        <dbReference type="EMBL" id="WVX84349.1"/>
    </source>
</evidence>
<feature type="domain" description="Serine aminopeptidase S33" evidence="1">
    <location>
        <begin position="81"/>
        <end position="177"/>
    </location>
</feature>
<protein>
    <submittedName>
        <fullName evidence="2">Alpha/beta hydrolase</fullName>
    </submittedName>
</protein>
<dbReference type="EMBL" id="CP137640">
    <property type="protein sequence ID" value="WVX84349.1"/>
    <property type="molecule type" value="Genomic_DNA"/>
</dbReference>
<dbReference type="InterPro" id="IPR029058">
    <property type="entry name" value="AB_hydrolase_fold"/>
</dbReference>
<evidence type="ECO:0000313" key="3">
    <source>
        <dbReference type="Proteomes" id="UP001357223"/>
    </source>
</evidence>
<name>A0ABZ2CTC2_9BACI</name>
<gene>
    <name evidence="2" type="ORF">R4Z09_07565</name>
</gene>
<dbReference type="Pfam" id="PF12146">
    <property type="entry name" value="Hydrolase_4"/>
    <property type="match status" value="1"/>
</dbReference>
<dbReference type="PANTHER" id="PTHR43358">
    <property type="entry name" value="ALPHA/BETA-HYDROLASE"/>
    <property type="match status" value="1"/>
</dbReference>
<sequence>MRKLFRILFSFILFLTSFGVYFTNRIMYIKKKDDYSILTREREAGRFNPDDFQYLRKREETIPSPFGYELKMILVEPHPANHYIIISHGVTENKINSVKYMNLFLERGFNAVIYDHRRHGESGGKTTSYGYYEKFDLKAVVNWLKKEKGPDLLLGIHGESMGAATMLLYAGMVEDGADFYISDCSFSDFKEQLSYLLKTEMKLTPKPLLPIADVFLRMRDRYSLRDISPISVIHQIKKPILFIHSKKDSYILPSMTEALYEKKKGPKKLFLAENGAHAQSLNENKEAYEAAVDGFLLEFVFRKKNK</sequence>
<dbReference type="RefSeq" id="WP_338453224.1">
    <property type="nucleotide sequence ID" value="NZ_CP137640.1"/>
</dbReference>
<dbReference type="Proteomes" id="UP001357223">
    <property type="component" value="Chromosome"/>
</dbReference>
<reference evidence="2 3" key="1">
    <citation type="submission" date="2023-10" db="EMBL/GenBank/DDBJ databases">
        <title>Niallia locisalis sp.nov. isolated from a salt pond sample.</title>
        <authorList>
            <person name="Li X.-J."/>
            <person name="Dong L."/>
        </authorList>
    </citation>
    <scope>NUCLEOTIDE SEQUENCE [LARGE SCALE GENOMIC DNA]</scope>
    <source>
        <strain evidence="2 3">DSM 29761</strain>
    </source>
</reference>
<keyword evidence="3" id="KW-1185">Reference proteome</keyword>
<keyword evidence="2" id="KW-0378">Hydrolase</keyword>
<dbReference type="InterPro" id="IPR052920">
    <property type="entry name" value="DNA-binding_regulatory"/>
</dbReference>